<proteinExistence type="predicted"/>
<dbReference type="RefSeq" id="WP_123642521.1">
    <property type="nucleotide sequence ID" value="NZ_ML119085.1"/>
</dbReference>
<keyword evidence="1" id="KW-0732">Signal</keyword>
<sequence length="129" mass="14197">MRPEPAAVIALLLAAPAALAETERRTCETPNFGSYPCQLTYSDPAPGYLRSVVVSDPSGQRPSFSMHSKEDLTAQVHVAYPGEEWRYMGTWEPGERAGSVDFECARPAARQPAEVRTRLGADSWQLCVR</sequence>
<keyword evidence="3" id="KW-1185">Reference proteome</keyword>
<reference evidence="2 3" key="1">
    <citation type="submission" date="2018-10" db="EMBL/GenBank/DDBJ databases">
        <title>Histidinibacterium lentulum gen. nov., sp. nov., a marine bacterium from the culture broth of Picochlorum sp. 122.</title>
        <authorList>
            <person name="Wang G."/>
        </authorList>
    </citation>
    <scope>NUCLEOTIDE SEQUENCE [LARGE SCALE GENOMIC DNA]</scope>
    <source>
        <strain evidence="2 3">B17</strain>
    </source>
</reference>
<evidence type="ECO:0000256" key="1">
    <source>
        <dbReference type="SAM" id="SignalP"/>
    </source>
</evidence>
<evidence type="ECO:0000313" key="3">
    <source>
        <dbReference type="Proteomes" id="UP000268016"/>
    </source>
</evidence>
<feature type="signal peptide" evidence="1">
    <location>
        <begin position="1"/>
        <end position="20"/>
    </location>
</feature>
<organism evidence="2 3">
    <name type="scientific">Histidinibacterium lentulum</name>
    <dbReference type="NCBI Taxonomy" id="2480588"/>
    <lineage>
        <taxon>Bacteria</taxon>
        <taxon>Pseudomonadati</taxon>
        <taxon>Pseudomonadota</taxon>
        <taxon>Alphaproteobacteria</taxon>
        <taxon>Rhodobacterales</taxon>
        <taxon>Paracoccaceae</taxon>
        <taxon>Histidinibacterium</taxon>
    </lineage>
</organism>
<dbReference type="AlphaFoldDB" id="A0A3N2R139"/>
<protein>
    <submittedName>
        <fullName evidence="2">Uncharacterized protein</fullName>
    </submittedName>
</protein>
<accession>A0A3N2R139</accession>
<dbReference type="EMBL" id="RDRB01000005">
    <property type="protein sequence ID" value="ROU01190.1"/>
    <property type="molecule type" value="Genomic_DNA"/>
</dbReference>
<name>A0A3N2R139_9RHOB</name>
<gene>
    <name evidence="2" type="ORF">EAT49_11775</name>
</gene>
<feature type="chain" id="PRO_5017941043" evidence="1">
    <location>
        <begin position="21"/>
        <end position="129"/>
    </location>
</feature>
<comment type="caution">
    <text evidence="2">The sequence shown here is derived from an EMBL/GenBank/DDBJ whole genome shotgun (WGS) entry which is preliminary data.</text>
</comment>
<dbReference type="Proteomes" id="UP000268016">
    <property type="component" value="Unassembled WGS sequence"/>
</dbReference>
<evidence type="ECO:0000313" key="2">
    <source>
        <dbReference type="EMBL" id="ROU01190.1"/>
    </source>
</evidence>